<gene>
    <name evidence="1" type="ORF">BSTOLATCC_MIC64173</name>
</gene>
<dbReference type="AlphaFoldDB" id="A0AAU9K824"/>
<accession>A0AAU9K824</accession>
<reference evidence="1" key="1">
    <citation type="submission" date="2021-09" db="EMBL/GenBank/DDBJ databases">
        <authorList>
            <consortium name="AG Swart"/>
            <person name="Singh M."/>
            <person name="Singh A."/>
            <person name="Seah K."/>
            <person name="Emmerich C."/>
        </authorList>
    </citation>
    <scope>NUCLEOTIDE SEQUENCE</scope>
    <source>
        <strain evidence="1">ATCC30299</strain>
    </source>
</reference>
<sequence length="135" mass="15781">MKEVNKDNTTVFSGIFSLILADPEEVPTLRLPNIFSDDATDVEEFIKRRNLKKVYKRKKVPKKRITACPHANKKHYAKNMCNNCYHRSGRNKKASDCPHQDRQLYAKGMCQFCYLRSYHKSKSCKVVIKLDDLKI</sequence>
<protein>
    <submittedName>
        <fullName evidence="1">Uncharacterized protein</fullName>
    </submittedName>
</protein>
<name>A0AAU9K824_9CILI</name>
<keyword evidence="2" id="KW-1185">Reference proteome</keyword>
<dbReference type="EMBL" id="CAJZBQ010000062">
    <property type="protein sequence ID" value="CAG9335710.1"/>
    <property type="molecule type" value="Genomic_DNA"/>
</dbReference>
<evidence type="ECO:0000313" key="1">
    <source>
        <dbReference type="EMBL" id="CAG9335710.1"/>
    </source>
</evidence>
<dbReference type="Proteomes" id="UP001162131">
    <property type="component" value="Unassembled WGS sequence"/>
</dbReference>
<organism evidence="1 2">
    <name type="scientific">Blepharisma stoltei</name>
    <dbReference type="NCBI Taxonomy" id="1481888"/>
    <lineage>
        <taxon>Eukaryota</taxon>
        <taxon>Sar</taxon>
        <taxon>Alveolata</taxon>
        <taxon>Ciliophora</taxon>
        <taxon>Postciliodesmatophora</taxon>
        <taxon>Heterotrichea</taxon>
        <taxon>Heterotrichida</taxon>
        <taxon>Blepharismidae</taxon>
        <taxon>Blepharisma</taxon>
    </lineage>
</organism>
<evidence type="ECO:0000313" key="2">
    <source>
        <dbReference type="Proteomes" id="UP001162131"/>
    </source>
</evidence>
<comment type="caution">
    <text evidence="1">The sequence shown here is derived from an EMBL/GenBank/DDBJ whole genome shotgun (WGS) entry which is preliminary data.</text>
</comment>
<proteinExistence type="predicted"/>